<dbReference type="Proteomes" id="UP000230069">
    <property type="component" value="Unassembled WGS sequence"/>
</dbReference>
<proteinExistence type="predicted"/>
<gene>
    <name evidence="1" type="ORF">AQUCO_06500036v1</name>
</gene>
<organism evidence="1 2">
    <name type="scientific">Aquilegia coerulea</name>
    <name type="common">Rocky mountain columbine</name>
    <dbReference type="NCBI Taxonomy" id="218851"/>
    <lineage>
        <taxon>Eukaryota</taxon>
        <taxon>Viridiplantae</taxon>
        <taxon>Streptophyta</taxon>
        <taxon>Embryophyta</taxon>
        <taxon>Tracheophyta</taxon>
        <taxon>Spermatophyta</taxon>
        <taxon>Magnoliopsida</taxon>
        <taxon>Ranunculales</taxon>
        <taxon>Ranunculaceae</taxon>
        <taxon>Thalictroideae</taxon>
        <taxon>Aquilegia</taxon>
    </lineage>
</organism>
<dbReference type="InParanoid" id="A0A2G5CCE2"/>
<protein>
    <submittedName>
        <fullName evidence="1">Uncharacterized protein</fullName>
    </submittedName>
</protein>
<dbReference type="AlphaFoldDB" id="A0A2G5CCE2"/>
<evidence type="ECO:0000313" key="2">
    <source>
        <dbReference type="Proteomes" id="UP000230069"/>
    </source>
</evidence>
<dbReference type="EMBL" id="KZ305082">
    <property type="protein sequence ID" value="PIA28913.1"/>
    <property type="molecule type" value="Genomic_DNA"/>
</dbReference>
<sequence length="107" mass="12263">MKIVLNYLQRLSIQNTNNCSMIKALNCSGRTTAQVIRHSIAKKIGILDSQVPRSLIYLGMHKSKMKVPRRPDLLERVKQSILSNQHLHMQLLMMPWLRFLGKIVGVA</sequence>
<accession>A0A2G5CCE2</accession>
<keyword evidence="2" id="KW-1185">Reference proteome</keyword>
<name>A0A2G5CCE2_AQUCA</name>
<reference evidence="1 2" key="1">
    <citation type="submission" date="2017-09" db="EMBL/GenBank/DDBJ databases">
        <title>WGS assembly of Aquilegia coerulea Goldsmith.</title>
        <authorList>
            <person name="Hodges S."/>
            <person name="Kramer E."/>
            <person name="Nordborg M."/>
            <person name="Tomkins J."/>
            <person name="Borevitz J."/>
            <person name="Derieg N."/>
            <person name="Yan J."/>
            <person name="Mihaltcheva S."/>
            <person name="Hayes R.D."/>
            <person name="Rokhsar D."/>
        </authorList>
    </citation>
    <scope>NUCLEOTIDE SEQUENCE [LARGE SCALE GENOMIC DNA]</scope>
    <source>
        <strain evidence="2">cv. Goldsmith</strain>
    </source>
</reference>
<evidence type="ECO:0000313" key="1">
    <source>
        <dbReference type="EMBL" id="PIA28913.1"/>
    </source>
</evidence>